<feature type="non-terminal residue" evidence="4">
    <location>
        <position position="101"/>
    </location>
</feature>
<evidence type="ECO:0000313" key="4">
    <source>
        <dbReference type="EMBL" id="RJK92444.1"/>
    </source>
</evidence>
<dbReference type="PROSITE" id="PS50894">
    <property type="entry name" value="HPT"/>
    <property type="match status" value="1"/>
</dbReference>
<feature type="domain" description="HPt" evidence="3">
    <location>
        <begin position="1"/>
        <end position="101"/>
    </location>
</feature>
<dbReference type="CDD" id="cd00088">
    <property type="entry name" value="HPT"/>
    <property type="match status" value="1"/>
</dbReference>
<dbReference type="InterPro" id="IPR051315">
    <property type="entry name" value="Bact_Chemotaxis_CheA"/>
</dbReference>
<dbReference type="InterPro" id="IPR008207">
    <property type="entry name" value="Sig_transdc_His_kin_Hpt_dom"/>
</dbReference>
<sequence length="101" mass="11320">MSDMDEFREMFFVECDELLEVLANGLRQMEAPGFDKETVHAVFRAVHSVKGGAAAFGLTTLVTFAHRFETVLDLVRSDRLEVTPQIMALAHRCSDCLTDLV</sequence>
<dbReference type="SMART" id="SM00073">
    <property type="entry name" value="HPT"/>
    <property type="match status" value="1"/>
</dbReference>
<dbReference type="Gene3D" id="1.20.120.160">
    <property type="entry name" value="HPT domain"/>
    <property type="match status" value="1"/>
</dbReference>
<comment type="caution">
    <text evidence="4">The sequence shown here is derived from an EMBL/GenBank/DDBJ whole genome shotgun (WGS) entry which is preliminary data.</text>
</comment>
<proteinExistence type="predicted"/>
<dbReference type="Pfam" id="PF01627">
    <property type="entry name" value="Hpt"/>
    <property type="match status" value="1"/>
</dbReference>
<evidence type="ECO:0000256" key="2">
    <source>
        <dbReference type="PROSITE-ProRule" id="PRU00110"/>
    </source>
</evidence>
<dbReference type="GO" id="GO:0004672">
    <property type="term" value="F:protein kinase activity"/>
    <property type="evidence" value="ECO:0007669"/>
    <property type="project" value="UniProtKB-ARBA"/>
</dbReference>
<reference evidence="4 5" key="1">
    <citation type="submission" date="2018-09" db="EMBL/GenBank/DDBJ databases">
        <title>Paracoccus onubensis nov. sp. a moderate halophilic bacterium isolated from Gruta de las Maravillas (Aracena, Spain).</title>
        <authorList>
            <person name="Jurado V."/>
            <person name="Gutierrez-Patricio S."/>
            <person name="Gonzalez-Pimentel J.L."/>
            <person name="Laiz L."/>
            <person name="Saiz-Jimenez C."/>
        </authorList>
    </citation>
    <scope>NUCLEOTIDE SEQUENCE [LARGE SCALE GENOMIC DNA]</scope>
    <source>
        <strain evidence="4 5">DSM 19484</strain>
    </source>
</reference>
<keyword evidence="5" id="KW-1185">Reference proteome</keyword>
<evidence type="ECO:0000259" key="3">
    <source>
        <dbReference type="PROSITE" id="PS50894"/>
    </source>
</evidence>
<name>A0A418ZNX7_9RHOB</name>
<dbReference type="RefSeq" id="WP_240638000.1">
    <property type="nucleotide sequence ID" value="NZ_QZEV01000246.1"/>
</dbReference>
<dbReference type="GO" id="GO:0000160">
    <property type="term" value="P:phosphorelay signal transduction system"/>
    <property type="evidence" value="ECO:0007669"/>
    <property type="project" value="UniProtKB-KW"/>
</dbReference>
<organism evidence="4 5">
    <name type="scientific">Paracoccus aestuarii</name>
    <dbReference type="NCBI Taxonomy" id="453842"/>
    <lineage>
        <taxon>Bacteria</taxon>
        <taxon>Pseudomonadati</taxon>
        <taxon>Pseudomonadota</taxon>
        <taxon>Alphaproteobacteria</taxon>
        <taxon>Rhodobacterales</taxon>
        <taxon>Paracoccaceae</taxon>
        <taxon>Paracoccus</taxon>
    </lineage>
</organism>
<dbReference type="SUPFAM" id="SSF47226">
    <property type="entry name" value="Histidine-containing phosphotransfer domain, HPT domain"/>
    <property type="match status" value="1"/>
</dbReference>
<dbReference type="InterPro" id="IPR036641">
    <property type="entry name" value="HPT_dom_sf"/>
</dbReference>
<dbReference type="Proteomes" id="UP000285530">
    <property type="component" value="Unassembled WGS sequence"/>
</dbReference>
<dbReference type="PANTHER" id="PTHR43395:SF10">
    <property type="entry name" value="CHEMOTAXIS PROTEIN CHEA"/>
    <property type="match status" value="1"/>
</dbReference>
<accession>A0A418ZNX7</accession>
<evidence type="ECO:0000256" key="1">
    <source>
        <dbReference type="ARBA" id="ARBA00023012"/>
    </source>
</evidence>
<feature type="modified residue" description="Phosphohistidine" evidence="2">
    <location>
        <position position="47"/>
    </location>
</feature>
<dbReference type="AlphaFoldDB" id="A0A418ZNX7"/>
<keyword evidence="2" id="KW-0597">Phosphoprotein</keyword>
<evidence type="ECO:0000313" key="5">
    <source>
        <dbReference type="Proteomes" id="UP000285530"/>
    </source>
</evidence>
<gene>
    <name evidence="4" type="ORF">D3P06_19210</name>
</gene>
<dbReference type="EMBL" id="QZEV01000246">
    <property type="protein sequence ID" value="RJK92444.1"/>
    <property type="molecule type" value="Genomic_DNA"/>
</dbReference>
<protein>
    <submittedName>
        <fullName evidence="4">Chemotaxis protein CheA</fullName>
    </submittedName>
</protein>
<dbReference type="PANTHER" id="PTHR43395">
    <property type="entry name" value="SENSOR HISTIDINE KINASE CHEA"/>
    <property type="match status" value="1"/>
</dbReference>
<keyword evidence="1" id="KW-0902">Two-component regulatory system</keyword>